<name>A0ABP9KYR3_9GAMM</name>
<proteinExistence type="predicted"/>
<dbReference type="InterPro" id="IPR042099">
    <property type="entry name" value="ANL_N_sf"/>
</dbReference>
<dbReference type="Proteomes" id="UP001501083">
    <property type="component" value="Unassembled WGS sequence"/>
</dbReference>
<dbReference type="InterPro" id="IPR000873">
    <property type="entry name" value="AMP-dep_synth/lig_dom"/>
</dbReference>
<evidence type="ECO:0000313" key="3">
    <source>
        <dbReference type="EMBL" id="GAA5068046.1"/>
    </source>
</evidence>
<comment type="caution">
    <text evidence="3">The sequence shown here is derived from an EMBL/GenBank/DDBJ whole genome shotgun (WGS) entry which is preliminary data.</text>
</comment>
<evidence type="ECO:0000256" key="1">
    <source>
        <dbReference type="ARBA" id="ARBA00022598"/>
    </source>
</evidence>
<gene>
    <name evidence="3" type="primary">xanA2</name>
    <name evidence="3" type="ORF">GCM10025759_03440</name>
</gene>
<dbReference type="PROSITE" id="PS00455">
    <property type="entry name" value="AMP_BINDING"/>
    <property type="match status" value="1"/>
</dbReference>
<dbReference type="GO" id="GO:0016874">
    <property type="term" value="F:ligase activity"/>
    <property type="evidence" value="ECO:0007669"/>
    <property type="project" value="UniProtKB-KW"/>
</dbReference>
<protein>
    <submittedName>
        <fullName evidence="3">Xanthomonadin biosynthesis 3-hydroxybenozate--AMP ligase XanA2</fullName>
    </submittedName>
</protein>
<evidence type="ECO:0000259" key="2">
    <source>
        <dbReference type="Pfam" id="PF00501"/>
    </source>
</evidence>
<dbReference type="EMBL" id="BAABKY010000001">
    <property type="protein sequence ID" value="GAA5068046.1"/>
    <property type="molecule type" value="Genomic_DNA"/>
</dbReference>
<dbReference type="PANTHER" id="PTHR43767">
    <property type="entry name" value="LONG-CHAIN-FATTY-ACID--COA LIGASE"/>
    <property type="match status" value="1"/>
</dbReference>
<dbReference type="PANTHER" id="PTHR43767:SF8">
    <property type="entry name" value="LONG-CHAIN-FATTY-ACID--COA LIGASE"/>
    <property type="match status" value="1"/>
</dbReference>
<keyword evidence="4" id="KW-1185">Reference proteome</keyword>
<dbReference type="Gene3D" id="3.30.300.30">
    <property type="match status" value="1"/>
</dbReference>
<dbReference type="Pfam" id="PF00501">
    <property type="entry name" value="AMP-binding"/>
    <property type="match status" value="1"/>
</dbReference>
<sequence>MNQSCGLVNGAQRKLVAGEAAKPQYTLESMSAVVESLIVHAVPVPLTCGDRARAIAFDAAQTIDLARFERQVRALAESLPPSRYAINLCEDRYRYLVAFCAAAVRGQTTLMPSSRAPAEIEHVQAHYRDSYCLTDVALSPAPPHCVQLPAELHELDGGPLQIDEDALAAIGFTSGSTGQPRAYAKTWQSFRTSTAQNLAAFAGLIADHDVTRVVATVPPQHMYGMEMTVLLPLLGPVAVHSARPLFPADVARALHDSPTPPLLITTPVHLRALVAAGLELPPLAGIVSATAPLPPELAAEAETRFGCEVREVFGSTETCVFARRRTARDAAWTPLPGVRLAPQPDGTAVHAPHLSEPVVLADLMDVHADGRFELRGRNADLLDIAGKRASLGDLTRKLLAVPGVEDGVVFQLDEADAIGVRRIAALVVAPGLEENAILQALREQLDPVFLPRPLRRVAALPRNETGKLPRQALHDLLHAAHA</sequence>
<feature type="domain" description="AMP-dependent synthetase/ligase" evidence="2">
    <location>
        <begin position="89"/>
        <end position="331"/>
    </location>
</feature>
<dbReference type="InterPro" id="IPR045851">
    <property type="entry name" value="AMP-bd_C_sf"/>
</dbReference>
<dbReference type="SUPFAM" id="SSF56801">
    <property type="entry name" value="Acetyl-CoA synthetase-like"/>
    <property type="match status" value="1"/>
</dbReference>
<accession>A0ABP9KYR3</accession>
<dbReference type="InterPro" id="IPR050237">
    <property type="entry name" value="ATP-dep_AMP-bd_enzyme"/>
</dbReference>
<evidence type="ECO:0000313" key="4">
    <source>
        <dbReference type="Proteomes" id="UP001501083"/>
    </source>
</evidence>
<organism evidence="3 4">
    <name type="scientific">Lysobacter panacisoli</name>
    <dbReference type="NCBI Taxonomy" id="1255263"/>
    <lineage>
        <taxon>Bacteria</taxon>
        <taxon>Pseudomonadati</taxon>
        <taxon>Pseudomonadota</taxon>
        <taxon>Gammaproteobacteria</taxon>
        <taxon>Lysobacterales</taxon>
        <taxon>Lysobacteraceae</taxon>
        <taxon>Lysobacter</taxon>
    </lineage>
</organism>
<reference evidence="4" key="1">
    <citation type="journal article" date="2019" name="Int. J. Syst. Evol. Microbiol.">
        <title>The Global Catalogue of Microorganisms (GCM) 10K type strain sequencing project: providing services to taxonomists for standard genome sequencing and annotation.</title>
        <authorList>
            <consortium name="The Broad Institute Genomics Platform"/>
            <consortium name="The Broad Institute Genome Sequencing Center for Infectious Disease"/>
            <person name="Wu L."/>
            <person name="Ma J."/>
        </authorList>
    </citation>
    <scope>NUCLEOTIDE SEQUENCE [LARGE SCALE GENOMIC DNA]</scope>
    <source>
        <strain evidence="4">JCM 19212</strain>
    </source>
</reference>
<keyword evidence="1 3" id="KW-0436">Ligase</keyword>
<dbReference type="InterPro" id="IPR020845">
    <property type="entry name" value="AMP-binding_CS"/>
</dbReference>
<dbReference type="Gene3D" id="3.40.50.12780">
    <property type="entry name" value="N-terminal domain of ligase-like"/>
    <property type="match status" value="1"/>
</dbReference>